<protein>
    <submittedName>
        <fullName evidence="3">Uncharacterized protein</fullName>
    </submittedName>
</protein>
<feature type="compositionally biased region" description="Polar residues" evidence="1">
    <location>
        <begin position="205"/>
        <end position="217"/>
    </location>
</feature>
<keyword evidence="2" id="KW-0472">Membrane</keyword>
<feature type="region of interest" description="Disordered" evidence="1">
    <location>
        <begin position="196"/>
        <end position="220"/>
    </location>
</feature>
<dbReference type="EMBL" id="ML210968">
    <property type="protein sequence ID" value="TFK94520.1"/>
    <property type="molecule type" value="Genomic_DNA"/>
</dbReference>
<dbReference type="Proteomes" id="UP000308197">
    <property type="component" value="Unassembled WGS sequence"/>
</dbReference>
<sequence>MPSLSSSSSAPSPPPGQSLSSPSRPTPTGGNQNAFPPGPGLELTSSASLYLYTFLATLIILLLVSATIVFRSYALRRRRRAAIAEAIANGTYVDPQKAPVLQRPKMFDMHIGTEEAAKTYEGEYSVEKEKQRERVASGVPVDWYQLAPVSCRWKTPPEKPAIPVPPTPAPSPQPQPRFRWLRWVRRGRRGSLLPTVASPVIAQSRPPSQTERQSQSAELLRASVSSTLKPPLTPEPPPETVYVAVLISMPFADLRTRRLGDDAEPGRLPHMEFGVADVCAEGLGVALEAQPRSHSQVALSGVDGEAPSAGSS</sequence>
<dbReference type="AlphaFoldDB" id="A0A5C3Q2C7"/>
<name>A0A5C3Q2C7_9APHY</name>
<proteinExistence type="predicted"/>
<feature type="region of interest" description="Disordered" evidence="1">
    <location>
        <begin position="157"/>
        <end position="176"/>
    </location>
</feature>
<evidence type="ECO:0000256" key="2">
    <source>
        <dbReference type="SAM" id="Phobius"/>
    </source>
</evidence>
<dbReference type="InParanoid" id="A0A5C3Q2C7"/>
<feature type="compositionally biased region" description="Low complexity" evidence="1">
    <location>
        <begin position="1"/>
        <end position="10"/>
    </location>
</feature>
<evidence type="ECO:0000313" key="3">
    <source>
        <dbReference type="EMBL" id="TFK94520.1"/>
    </source>
</evidence>
<keyword evidence="2" id="KW-1133">Transmembrane helix</keyword>
<feature type="region of interest" description="Disordered" evidence="1">
    <location>
        <begin position="291"/>
        <end position="312"/>
    </location>
</feature>
<feature type="compositionally biased region" description="Pro residues" evidence="1">
    <location>
        <begin position="158"/>
        <end position="175"/>
    </location>
</feature>
<reference evidence="3 4" key="1">
    <citation type="journal article" date="2019" name="Nat. Ecol. Evol.">
        <title>Megaphylogeny resolves global patterns of mushroom evolution.</title>
        <authorList>
            <person name="Varga T."/>
            <person name="Krizsan K."/>
            <person name="Foldi C."/>
            <person name="Dima B."/>
            <person name="Sanchez-Garcia M."/>
            <person name="Sanchez-Ramirez S."/>
            <person name="Szollosi G.J."/>
            <person name="Szarkandi J.G."/>
            <person name="Papp V."/>
            <person name="Albert L."/>
            <person name="Andreopoulos W."/>
            <person name="Angelini C."/>
            <person name="Antonin V."/>
            <person name="Barry K.W."/>
            <person name="Bougher N.L."/>
            <person name="Buchanan P."/>
            <person name="Buyck B."/>
            <person name="Bense V."/>
            <person name="Catcheside P."/>
            <person name="Chovatia M."/>
            <person name="Cooper J."/>
            <person name="Damon W."/>
            <person name="Desjardin D."/>
            <person name="Finy P."/>
            <person name="Geml J."/>
            <person name="Haridas S."/>
            <person name="Hughes K."/>
            <person name="Justo A."/>
            <person name="Karasinski D."/>
            <person name="Kautmanova I."/>
            <person name="Kiss B."/>
            <person name="Kocsube S."/>
            <person name="Kotiranta H."/>
            <person name="LaButti K.M."/>
            <person name="Lechner B.E."/>
            <person name="Liimatainen K."/>
            <person name="Lipzen A."/>
            <person name="Lukacs Z."/>
            <person name="Mihaltcheva S."/>
            <person name="Morgado L.N."/>
            <person name="Niskanen T."/>
            <person name="Noordeloos M.E."/>
            <person name="Ohm R.A."/>
            <person name="Ortiz-Santana B."/>
            <person name="Ovrebo C."/>
            <person name="Racz N."/>
            <person name="Riley R."/>
            <person name="Savchenko A."/>
            <person name="Shiryaev A."/>
            <person name="Soop K."/>
            <person name="Spirin V."/>
            <person name="Szebenyi C."/>
            <person name="Tomsovsky M."/>
            <person name="Tulloss R.E."/>
            <person name="Uehling J."/>
            <person name="Grigoriev I.V."/>
            <person name="Vagvolgyi C."/>
            <person name="Papp T."/>
            <person name="Martin F.M."/>
            <person name="Miettinen O."/>
            <person name="Hibbett D.S."/>
            <person name="Nagy L.G."/>
        </authorList>
    </citation>
    <scope>NUCLEOTIDE SEQUENCE [LARGE SCALE GENOMIC DNA]</scope>
    <source>
        <strain evidence="3 4">HHB13444</strain>
    </source>
</reference>
<evidence type="ECO:0000313" key="4">
    <source>
        <dbReference type="Proteomes" id="UP000308197"/>
    </source>
</evidence>
<gene>
    <name evidence="3" type="ORF">K466DRAFT_579951</name>
</gene>
<keyword evidence="4" id="KW-1185">Reference proteome</keyword>
<feature type="transmembrane region" description="Helical" evidence="2">
    <location>
        <begin position="49"/>
        <end position="70"/>
    </location>
</feature>
<evidence type="ECO:0000256" key="1">
    <source>
        <dbReference type="SAM" id="MobiDB-lite"/>
    </source>
</evidence>
<keyword evidence="2" id="KW-0812">Transmembrane</keyword>
<organism evidence="3 4">
    <name type="scientific">Polyporus arcularius HHB13444</name>
    <dbReference type="NCBI Taxonomy" id="1314778"/>
    <lineage>
        <taxon>Eukaryota</taxon>
        <taxon>Fungi</taxon>
        <taxon>Dikarya</taxon>
        <taxon>Basidiomycota</taxon>
        <taxon>Agaricomycotina</taxon>
        <taxon>Agaricomycetes</taxon>
        <taxon>Polyporales</taxon>
        <taxon>Polyporaceae</taxon>
        <taxon>Polyporus</taxon>
    </lineage>
</organism>
<feature type="region of interest" description="Disordered" evidence="1">
    <location>
        <begin position="1"/>
        <end position="39"/>
    </location>
</feature>
<accession>A0A5C3Q2C7</accession>